<dbReference type="EMBL" id="PIUK01000031">
    <property type="protein sequence ID" value="MBY6275574.1"/>
    <property type="molecule type" value="Genomic_DNA"/>
</dbReference>
<dbReference type="PIRSF" id="PIRSF017388">
    <property type="entry name" value="Esterase_lipase"/>
    <property type="match status" value="1"/>
</dbReference>
<dbReference type="InterPro" id="IPR012354">
    <property type="entry name" value="Esterase_lipase"/>
</dbReference>
<feature type="binding site" evidence="2">
    <location>
        <position position="127"/>
    </location>
    <ligand>
        <name>substrate</name>
    </ligand>
</feature>
<feature type="binding site" evidence="2">
    <location>
        <position position="58"/>
    </location>
    <ligand>
        <name>substrate</name>
    </ligand>
</feature>
<keyword evidence="5" id="KW-0812">Transmembrane</keyword>
<dbReference type="Proteomes" id="UP000732377">
    <property type="component" value="Unassembled WGS sequence"/>
</dbReference>
<protein>
    <submittedName>
        <fullName evidence="7">Carboxylesterase</fullName>
    </submittedName>
</protein>
<feature type="compositionally biased region" description="Basic residues" evidence="4">
    <location>
        <begin position="1"/>
        <end position="10"/>
    </location>
</feature>
<dbReference type="InterPro" id="IPR029058">
    <property type="entry name" value="AB_hydrolase_fold"/>
</dbReference>
<proteinExistence type="predicted"/>
<dbReference type="SUPFAM" id="SSF53474">
    <property type="entry name" value="alpha/beta-Hydrolases"/>
    <property type="match status" value="1"/>
</dbReference>
<feature type="domain" description="Serine aminopeptidase S33" evidence="6">
    <location>
        <begin position="52"/>
        <end position="158"/>
    </location>
</feature>
<reference evidence="7" key="1">
    <citation type="submission" date="2017-11" db="EMBL/GenBank/DDBJ databases">
        <title>Three new genomes from thermophilic consortium.</title>
        <authorList>
            <person name="Quaggio R."/>
            <person name="Amgarten D."/>
            <person name="Setubal J.C."/>
        </authorList>
    </citation>
    <scope>NUCLEOTIDE SEQUENCE</scope>
    <source>
        <strain evidence="7">ZCTH01-B2</strain>
    </source>
</reference>
<name>A0A953IA52_SYMTR</name>
<evidence type="ECO:0000256" key="1">
    <source>
        <dbReference type="PIRSR" id="PIRSR017388-1"/>
    </source>
</evidence>
<feature type="region of interest" description="Disordered" evidence="4">
    <location>
        <begin position="1"/>
        <end position="33"/>
    </location>
</feature>
<evidence type="ECO:0000313" key="7">
    <source>
        <dbReference type="EMBL" id="MBY6275574.1"/>
    </source>
</evidence>
<dbReference type="PANTHER" id="PTHR11614">
    <property type="entry name" value="PHOSPHOLIPASE-RELATED"/>
    <property type="match status" value="1"/>
</dbReference>
<comment type="caution">
    <text evidence="7">The sequence shown here is derived from an EMBL/GenBank/DDBJ whole genome shotgun (WGS) entry which is preliminary data.</text>
</comment>
<feature type="domain" description="Serine aminopeptidase S33" evidence="6">
    <location>
        <begin position="193"/>
        <end position="262"/>
    </location>
</feature>
<dbReference type="GO" id="GO:0052689">
    <property type="term" value="F:carboxylic ester hydrolase activity"/>
    <property type="evidence" value="ECO:0007669"/>
    <property type="project" value="InterPro"/>
</dbReference>
<evidence type="ECO:0000256" key="4">
    <source>
        <dbReference type="SAM" id="MobiDB-lite"/>
    </source>
</evidence>
<dbReference type="InterPro" id="IPR051044">
    <property type="entry name" value="MAG_DAG_Lipase"/>
</dbReference>
<feature type="active site" description="Charge relay system" evidence="1">
    <location>
        <position position="257"/>
    </location>
</feature>
<evidence type="ECO:0000256" key="2">
    <source>
        <dbReference type="PIRSR" id="PIRSR017388-2"/>
    </source>
</evidence>
<keyword evidence="5" id="KW-0472">Membrane</keyword>
<dbReference type="Gene3D" id="3.40.50.1820">
    <property type="entry name" value="alpha/beta hydrolase"/>
    <property type="match status" value="1"/>
</dbReference>
<gene>
    <name evidence="7" type="ORF">CWE10_05025</name>
</gene>
<dbReference type="InterPro" id="IPR022742">
    <property type="entry name" value="Hydrolase_4"/>
</dbReference>
<accession>A0A953IA52</accession>
<feature type="active site" description="Nucleophile" evidence="1">
    <location>
        <position position="126"/>
    </location>
</feature>
<evidence type="ECO:0000313" key="8">
    <source>
        <dbReference type="Proteomes" id="UP000732377"/>
    </source>
</evidence>
<feature type="active site" description="Charge relay system" evidence="1">
    <location>
        <position position="227"/>
    </location>
</feature>
<dbReference type="AlphaFoldDB" id="A0A953IA52"/>
<evidence type="ECO:0000259" key="6">
    <source>
        <dbReference type="Pfam" id="PF12146"/>
    </source>
</evidence>
<evidence type="ECO:0000256" key="5">
    <source>
        <dbReference type="SAM" id="Phobius"/>
    </source>
</evidence>
<keyword evidence="5" id="KW-1133">Transmembrane helix</keyword>
<organism evidence="7 8">
    <name type="scientific">Symbiobacterium thermophilum</name>
    <dbReference type="NCBI Taxonomy" id="2734"/>
    <lineage>
        <taxon>Bacteria</taxon>
        <taxon>Bacillati</taxon>
        <taxon>Bacillota</taxon>
        <taxon>Clostridia</taxon>
        <taxon>Eubacteriales</taxon>
        <taxon>Symbiobacteriaceae</taxon>
        <taxon>Symbiobacterium</taxon>
    </lineage>
</organism>
<feature type="site" description="Important for substrate specificity" evidence="3">
    <location>
        <position position="176"/>
    </location>
</feature>
<sequence>MSRKSRKCRNPPRSGDAQQRPRERSGSGMSTTTLQVLPGAEPLYSVGSRIGVLVSHGFTGSPQSMRFLAEGFARAGYTVAMPRLTGHGTTPAEMAASTASDWTADIVAAMRWLEERCDVLFMTGLSMGGALTVWAAGQFPERFAGIMPINAALRMESPDLAALAFNPDAPAELPGIGSDIKAEGVKELAYPVTPVPAIKHLITIGAVAEMLLPRVKCPALIIQSREDHVVPPNNGELIYNGIGSTEKELLWLENSYHVATLDNDKELILERSLAFIRKHS</sequence>
<dbReference type="Pfam" id="PF12146">
    <property type="entry name" value="Hydrolase_4"/>
    <property type="match status" value="2"/>
</dbReference>
<evidence type="ECO:0000256" key="3">
    <source>
        <dbReference type="PIRSR" id="PIRSR017388-3"/>
    </source>
</evidence>
<feature type="transmembrane region" description="Helical" evidence="5">
    <location>
        <begin position="119"/>
        <end position="137"/>
    </location>
</feature>